<dbReference type="CDD" id="cd05237">
    <property type="entry name" value="UDP_invert_4-6DH_SDR_e"/>
    <property type="match status" value="1"/>
</dbReference>
<dbReference type="EMBL" id="SORF01000017">
    <property type="protein sequence ID" value="TDY42162.1"/>
    <property type="molecule type" value="Genomic_DNA"/>
</dbReference>
<dbReference type="SUPFAM" id="SSF51735">
    <property type="entry name" value="NAD(P)-binding Rossmann-fold domains"/>
    <property type="match status" value="1"/>
</dbReference>
<dbReference type="PANTHER" id="PTHR43318">
    <property type="entry name" value="UDP-N-ACETYLGLUCOSAMINE 4,6-DEHYDRATASE"/>
    <property type="match status" value="1"/>
</dbReference>
<proteinExistence type="inferred from homology"/>
<dbReference type="InterPro" id="IPR036291">
    <property type="entry name" value="NAD(P)-bd_dom_sf"/>
</dbReference>
<dbReference type="AlphaFoldDB" id="A0A4R8LGA7"/>
<gene>
    <name evidence="3" type="ORF">C7445_11711</name>
</gene>
<evidence type="ECO:0000313" key="3">
    <source>
        <dbReference type="EMBL" id="TDY42162.1"/>
    </source>
</evidence>
<evidence type="ECO:0000259" key="2">
    <source>
        <dbReference type="Pfam" id="PF02719"/>
    </source>
</evidence>
<feature type="domain" description="Polysaccharide biosynthesis protein CapD-like" evidence="2">
    <location>
        <begin position="7"/>
        <end position="280"/>
    </location>
</feature>
<organism evidence="3 4">
    <name type="scientific">Alicyclobacillus sacchari</name>
    <dbReference type="NCBI Taxonomy" id="392010"/>
    <lineage>
        <taxon>Bacteria</taxon>
        <taxon>Bacillati</taxon>
        <taxon>Bacillota</taxon>
        <taxon>Bacilli</taxon>
        <taxon>Bacillales</taxon>
        <taxon>Alicyclobacillaceae</taxon>
        <taxon>Alicyclobacillus</taxon>
    </lineage>
</organism>
<evidence type="ECO:0000256" key="1">
    <source>
        <dbReference type="ARBA" id="ARBA00007430"/>
    </source>
</evidence>
<comment type="caution">
    <text evidence="3">The sequence shown here is derived from an EMBL/GenBank/DDBJ whole genome shotgun (WGS) entry which is preliminary data.</text>
</comment>
<sequence length="329" mass="36700">MFEGQTVVITGGTGSWGKQLTRTLLTYRPQAIRILSRNEFSQVEMERAFADTDHLQFFIGDVRDPDAVRKVCAGADYVFHLAALKHVPVCERHPREAMKTNILGTQNVIQASIECGVKKVIDVSTDKAVEPINLYGMTKALGEKLMLQANAANHHTRFVCIRGGNVLGSNGSVVPLFVRQIQTGRPITLTSRDMTRFFLTIEDAIDLLIHATALSVGGETFVMRMKSCRMIDLACVIAEYYGQQTPVIEEIGIRPGEKLHEVLVSRQEAPRTQRLDDRYFVVLPMEPSTALLDKYGHLDPLAMPSYESNMQLLSREGIRALLQRGGFLP</sequence>
<evidence type="ECO:0000313" key="4">
    <source>
        <dbReference type="Proteomes" id="UP000294581"/>
    </source>
</evidence>
<name>A0A4R8LGA7_9BACL</name>
<dbReference type="Gene3D" id="3.40.50.720">
    <property type="entry name" value="NAD(P)-binding Rossmann-like Domain"/>
    <property type="match status" value="1"/>
</dbReference>
<keyword evidence="4" id="KW-1185">Reference proteome</keyword>
<reference evidence="3 4" key="1">
    <citation type="submission" date="2019-03" db="EMBL/GenBank/DDBJ databases">
        <title>Genomic Encyclopedia of Type Strains, Phase IV (KMG-IV): sequencing the most valuable type-strain genomes for metagenomic binning, comparative biology and taxonomic classification.</title>
        <authorList>
            <person name="Goeker M."/>
        </authorList>
    </citation>
    <scope>NUCLEOTIDE SEQUENCE [LARGE SCALE GENOMIC DNA]</scope>
    <source>
        <strain evidence="3 4">DSM 17974</strain>
    </source>
</reference>
<dbReference type="InterPro" id="IPR051203">
    <property type="entry name" value="Polysaccharide_Synthase-Rel"/>
</dbReference>
<dbReference type="Pfam" id="PF02719">
    <property type="entry name" value="Polysacc_synt_2"/>
    <property type="match status" value="1"/>
</dbReference>
<dbReference type="InterPro" id="IPR003869">
    <property type="entry name" value="Polysac_CapD-like"/>
</dbReference>
<dbReference type="Proteomes" id="UP000294581">
    <property type="component" value="Unassembled WGS sequence"/>
</dbReference>
<dbReference type="PANTHER" id="PTHR43318:SF2">
    <property type="entry name" value="UDP-N-ACETYLGLUCOSAMINE 4,6-DEHYDRATASE (INVERTING)"/>
    <property type="match status" value="1"/>
</dbReference>
<accession>A0A4R8LGA7</accession>
<dbReference type="RefSeq" id="WP_134160928.1">
    <property type="nucleotide sequence ID" value="NZ_BSUS01000001.1"/>
</dbReference>
<comment type="similarity">
    <text evidence="1">Belongs to the polysaccharide synthase family.</text>
</comment>
<protein>
    <submittedName>
        <fullName evidence="3">Polysaccharide biosynthesis protein</fullName>
    </submittedName>
</protein>
<dbReference type="OrthoDB" id="9803111at2"/>